<dbReference type="Gene3D" id="2.60.120.260">
    <property type="entry name" value="Galactose-binding domain-like"/>
    <property type="match status" value="1"/>
</dbReference>
<dbReference type="Proteomes" id="UP000289437">
    <property type="component" value="Unassembled WGS sequence"/>
</dbReference>
<dbReference type="SUPFAM" id="SSF49303">
    <property type="entry name" value="beta-Galactosidase/glucuronidase domain"/>
    <property type="match status" value="1"/>
</dbReference>
<feature type="domain" description="Glycoside hydrolase family 2 catalytic" evidence="5">
    <location>
        <begin position="353"/>
        <end position="591"/>
    </location>
</feature>
<protein>
    <submittedName>
        <fullName evidence="7">Beta-galactosidase</fullName>
    </submittedName>
</protein>
<dbReference type="Gene3D" id="2.60.40.10">
    <property type="entry name" value="Immunoglobulins"/>
    <property type="match status" value="1"/>
</dbReference>
<keyword evidence="2" id="KW-0378">Hydrolase</keyword>
<dbReference type="GO" id="GO:0004553">
    <property type="term" value="F:hydrolase activity, hydrolyzing O-glycosyl compounds"/>
    <property type="evidence" value="ECO:0007669"/>
    <property type="project" value="InterPro"/>
</dbReference>
<sequence length="656" mass="73407">MRGIYPAPLPLIPSPLNRAIYLISNEGRGGMSNVSRILPKASFTWRVSSALLVFCGLVLPVCAQQPLKTLLVGVDRRSVTSLDGDWHYLVDQPPAKGLYKPDGTVKEDGYGLNTHPNISSGPHNDEYDFATAPTMKVPGDWNTQDPALFRFEGVVWFERDFDFQAKAGARTFLHIGAANYKSFVWMNGKHVCDHEGGFTPFDCEVTAILKPTQNSVVIAVDSTRMVDGIPSVSIDWFNYGGLNRDVSLVTVPPAFIDDYDVHLKKEATFSSVNANTLTGYVHVVGAAAGTNVTVSVPEAGVRTTAKTDGDGKAAFEVKASKLELWSHETPKLYKVELASGEDRIDEEIGFRDIRVDGTRILLNGKAIFLQGANMHAEAPIRTGRAYSDEDVKNIFGFLKDLNANFVRLAHYPHDERMERMADKQGIMIWSEIPLWQHISFEKPEVYAKATFMLNEMIRRDRNKASVILWSVSNETPNNPTRTKFLTDLANEARRLDATRPITSALIGPHAKGDQIVQDDPLANALDVVGQNEYVGWYEGTPDEADKLHWTMPNKPILMSEFGAEAKFGDHGGRNDRWAEEQQVNVYEHQFVMINKIPQVRGLVPWVLMDFRSPGRNIPKLQDGFNRKGLFSEKGEKKQAFYLFQKTYKERLVGKAE</sequence>
<dbReference type="PRINTS" id="PR00132">
    <property type="entry name" value="GLHYDRLASE2"/>
</dbReference>
<evidence type="ECO:0000313" key="8">
    <source>
        <dbReference type="Proteomes" id="UP000289437"/>
    </source>
</evidence>
<dbReference type="Gene3D" id="3.20.20.80">
    <property type="entry name" value="Glycosidases"/>
    <property type="match status" value="1"/>
</dbReference>
<dbReference type="InterPro" id="IPR006101">
    <property type="entry name" value="Glyco_hydro_2"/>
</dbReference>
<keyword evidence="3" id="KW-0326">Glycosidase</keyword>
<dbReference type="InterPro" id="IPR006103">
    <property type="entry name" value="Glyco_hydro_2_cat"/>
</dbReference>
<evidence type="ECO:0000313" key="7">
    <source>
        <dbReference type="EMBL" id="RXH54626.1"/>
    </source>
</evidence>
<keyword evidence="8" id="KW-1185">Reference proteome</keyword>
<dbReference type="GO" id="GO:0005975">
    <property type="term" value="P:carbohydrate metabolic process"/>
    <property type="evidence" value="ECO:0007669"/>
    <property type="project" value="InterPro"/>
</dbReference>
<dbReference type="InterPro" id="IPR017853">
    <property type="entry name" value="GH"/>
</dbReference>
<evidence type="ECO:0000259" key="6">
    <source>
        <dbReference type="Pfam" id="PF02837"/>
    </source>
</evidence>
<comment type="similarity">
    <text evidence="1">Belongs to the glycosyl hydrolase 2 family.</text>
</comment>
<dbReference type="InterPro" id="IPR008979">
    <property type="entry name" value="Galactose-bd-like_sf"/>
</dbReference>
<comment type="caution">
    <text evidence="7">The sequence shown here is derived from an EMBL/GenBank/DDBJ whole genome shotgun (WGS) entry which is preliminary data.</text>
</comment>
<dbReference type="SUPFAM" id="SSF51445">
    <property type="entry name" value="(Trans)glycosidases"/>
    <property type="match status" value="1"/>
</dbReference>
<dbReference type="InterPro" id="IPR036156">
    <property type="entry name" value="Beta-gal/glucu_dom_sf"/>
</dbReference>
<feature type="domain" description="Glycosyl hydrolases family 2 sugar binding" evidence="6">
    <location>
        <begin position="142"/>
        <end position="252"/>
    </location>
</feature>
<dbReference type="InterPro" id="IPR006102">
    <property type="entry name" value="Ig-like_GH2"/>
</dbReference>
<gene>
    <name evidence="7" type="ORF">GRAN_3730</name>
</gene>
<dbReference type="SUPFAM" id="SSF49785">
    <property type="entry name" value="Galactose-binding domain-like"/>
    <property type="match status" value="1"/>
</dbReference>
<evidence type="ECO:0000256" key="3">
    <source>
        <dbReference type="ARBA" id="ARBA00023295"/>
    </source>
</evidence>
<evidence type="ECO:0000259" key="5">
    <source>
        <dbReference type="Pfam" id="PF02836"/>
    </source>
</evidence>
<dbReference type="InterPro" id="IPR013783">
    <property type="entry name" value="Ig-like_fold"/>
</dbReference>
<feature type="domain" description="Glycoside hydrolase family 2 immunoglobulin-like beta-sandwich" evidence="4">
    <location>
        <begin position="261"/>
        <end position="351"/>
    </location>
</feature>
<dbReference type="PANTHER" id="PTHR42732">
    <property type="entry name" value="BETA-GALACTOSIDASE"/>
    <property type="match status" value="1"/>
</dbReference>
<accession>A0A4Q0SZU9</accession>
<dbReference type="PANTHER" id="PTHR42732:SF1">
    <property type="entry name" value="BETA-MANNOSIDASE"/>
    <property type="match status" value="1"/>
</dbReference>
<proteinExistence type="inferred from homology"/>
<dbReference type="AlphaFoldDB" id="A0A4Q0SZU9"/>
<reference evidence="8" key="2">
    <citation type="submission" date="2019-02" db="EMBL/GenBank/DDBJ databases">
        <title>Granulicella sibirica sp. nov., a psychrotolerant acidobacterium isolated from an organic soil layer in forested tundra, West Siberia.</title>
        <authorList>
            <person name="Oshkin I.Y."/>
            <person name="Kulichevskaya I.S."/>
            <person name="Rijpstra W.I.C."/>
            <person name="Sinninghe Damste J.S."/>
            <person name="Rakitin A.L."/>
            <person name="Ravin N.V."/>
            <person name="Dedysh S.N."/>
        </authorList>
    </citation>
    <scope>NUCLEOTIDE SEQUENCE [LARGE SCALE GENOMIC DNA]</scope>
    <source>
        <strain evidence="8">AF10</strain>
    </source>
</reference>
<dbReference type="EMBL" id="RDSM01000003">
    <property type="protein sequence ID" value="RXH54626.1"/>
    <property type="molecule type" value="Genomic_DNA"/>
</dbReference>
<organism evidence="7 8">
    <name type="scientific">Granulicella sibirica</name>
    <dbReference type="NCBI Taxonomy" id="2479048"/>
    <lineage>
        <taxon>Bacteria</taxon>
        <taxon>Pseudomonadati</taxon>
        <taxon>Acidobacteriota</taxon>
        <taxon>Terriglobia</taxon>
        <taxon>Terriglobales</taxon>
        <taxon>Acidobacteriaceae</taxon>
        <taxon>Granulicella</taxon>
    </lineage>
</organism>
<evidence type="ECO:0000256" key="2">
    <source>
        <dbReference type="ARBA" id="ARBA00022801"/>
    </source>
</evidence>
<evidence type="ECO:0000259" key="4">
    <source>
        <dbReference type="Pfam" id="PF00703"/>
    </source>
</evidence>
<dbReference type="Pfam" id="PF00703">
    <property type="entry name" value="Glyco_hydro_2"/>
    <property type="match status" value="1"/>
</dbReference>
<dbReference type="InterPro" id="IPR051913">
    <property type="entry name" value="GH2_Domain-Containing"/>
</dbReference>
<reference evidence="7 8" key="1">
    <citation type="submission" date="2018-11" db="EMBL/GenBank/DDBJ databases">
        <authorList>
            <person name="Mardanov A.V."/>
            <person name="Ravin N.V."/>
            <person name="Dedysh S.N."/>
        </authorList>
    </citation>
    <scope>NUCLEOTIDE SEQUENCE [LARGE SCALE GENOMIC DNA]</scope>
    <source>
        <strain evidence="7 8">AF10</strain>
    </source>
</reference>
<dbReference type="Pfam" id="PF02837">
    <property type="entry name" value="Glyco_hydro_2_N"/>
    <property type="match status" value="1"/>
</dbReference>
<dbReference type="InterPro" id="IPR006104">
    <property type="entry name" value="Glyco_hydro_2_N"/>
</dbReference>
<dbReference type="Pfam" id="PF02836">
    <property type="entry name" value="Glyco_hydro_2_C"/>
    <property type="match status" value="1"/>
</dbReference>
<name>A0A4Q0SZU9_9BACT</name>
<evidence type="ECO:0000256" key="1">
    <source>
        <dbReference type="ARBA" id="ARBA00007401"/>
    </source>
</evidence>